<keyword evidence="3" id="KW-1185">Reference proteome</keyword>
<keyword evidence="1" id="KW-0812">Transmembrane</keyword>
<comment type="caution">
    <text evidence="2">The sequence shown here is derived from an EMBL/GenBank/DDBJ whole genome shotgun (WGS) entry which is preliminary data.</text>
</comment>
<dbReference type="Proteomes" id="UP000612362">
    <property type="component" value="Unassembled WGS sequence"/>
</dbReference>
<evidence type="ECO:0000313" key="3">
    <source>
        <dbReference type="Proteomes" id="UP000612362"/>
    </source>
</evidence>
<dbReference type="EMBL" id="BNJF01000001">
    <property type="protein sequence ID" value="GHO42925.1"/>
    <property type="molecule type" value="Genomic_DNA"/>
</dbReference>
<proteinExistence type="predicted"/>
<protein>
    <submittedName>
        <fullName evidence="2">Uncharacterized protein</fullName>
    </submittedName>
</protein>
<reference evidence="2" key="1">
    <citation type="submission" date="2020-10" db="EMBL/GenBank/DDBJ databases">
        <title>Taxonomic study of unclassified bacteria belonging to the class Ktedonobacteria.</title>
        <authorList>
            <person name="Yabe S."/>
            <person name="Wang C.M."/>
            <person name="Zheng Y."/>
            <person name="Sakai Y."/>
            <person name="Cavaletti L."/>
            <person name="Monciardini P."/>
            <person name="Donadio S."/>
        </authorList>
    </citation>
    <scope>NUCLEOTIDE SEQUENCE</scope>
    <source>
        <strain evidence="2">SOSP1-1</strain>
    </source>
</reference>
<evidence type="ECO:0000313" key="2">
    <source>
        <dbReference type="EMBL" id="GHO42925.1"/>
    </source>
</evidence>
<dbReference type="AlphaFoldDB" id="A0A8J3MPH6"/>
<evidence type="ECO:0000256" key="1">
    <source>
        <dbReference type="SAM" id="Phobius"/>
    </source>
</evidence>
<keyword evidence="1" id="KW-0472">Membrane</keyword>
<organism evidence="2 3">
    <name type="scientific">Ktedonospora formicarum</name>
    <dbReference type="NCBI Taxonomy" id="2778364"/>
    <lineage>
        <taxon>Bacteria</taxon>
        <taxon>Bacillati</taxon>
        <taxon>Chloroflexota</taxon>
        <taxon>Ktedonobacteria</taxon>
        <taxon>Ktedonobacterales</taxon>
        <taxon>Ktedonobacteraceae</taxon>
        <taxon>Ktedonospora</taxon>
    </lineage>
</organism>
<name>A0A8J3MPH6_9CHLR</name>
<gene>
    <name evidence="2" type="ORF">KSX_10880</name>
</gene>
<feature type="transmembrane region" description="Helical" evidence="1">
    <location>
        <begin position="71"/>
        <end position="91"/>
    </location>
</feature>
<feature type="transmembrane region" description="Helical" evidence="1">
    <location>
        <begin position="112"/>
        <end position="131"/>
    </location>
</feature>
<feature type="transmembrane region" description="Helical" evidence="1">
    <location>
        <begin position="6"/>
        <end position="28"/>
    </location>
</feature>
<keyword evidence="1" id="KW-1133">Transmembrane helix</keyword>
<feature type="transmembrane region" description="Helical" evidence="1">
    <location>
        <begin position="40"/>
        <end position="65"/>
    </location>
</feature>
<sequence length="134" mass="14870">MYMQFVILSFLSIIAYIAGFVLILRVSPRLLGVPFDEPKFMGLAILDILGAILMFCAVVVTFAIFNGAFPVRVLDFVFLAGIFFIAARITLHSFQPPAHLLRNSHRISRIASAAYGIFLLVASIVYIVQLFTAK</sequence>
<accession>A0A8J3MPH6</accession>